<name>A0A9D4T6E8_RHISA</name>
<sequence length="61" mass="6716">MNDEASAGLMHFAAQLGQEEPLEVPTNDCTSYEERLTFLIANMVREGDTVQAFLSVIGPRT</sequence>
<evidence type="ECO:0000313" key="1">
    <source>
        <dbReference type="EMBL" id="KAH7973034.1"/>
    </source>
</evidence>
<keyword evidence="2" id="KW-1185">Reference proteome</keyword>
<accession>A0A9D4T6E8</accession>
<protein>
    <submittedName>
        <fullName evidence="1">Uncharacterized protein</fullName>
    </submittedName>
</protein>
<reference evidence="1" key="2">
    <citation type="submission" date="2021-09" db="EMBL/GenBank/DDBJ databases">
        <authorList>
            <person name="Jia N."/>
            <person name="Wang J."/>
            <person name="Shi W."/>
            <person name="Du L."/>
            <person name="Sun Y."/>
            <person name="Zhan W."/>
            <person name="Jiang J."/>
            <person name="Wang Q."/>
            <person name="Zhang B."/>
            <person name="Ji P."/>
            <person name="Sakyi L.B."/>
            <person name="Cui X."/>
            <person name="Yuan T."/>
            <person name="Jiang B."/>
            <person name="Yang W."/>
            <person name="Lam T.T.-Y."/>
            <person name="Chang Q."/>
            <person name="Ding S."/>
            <person name="Wang X."/>
            <person name="Zhu J."/>
            <person name="Ruan X."/>
            <person name="Zhao L."/>
            <person name="Wei J."/>
            <person name="Que T."/>
            <person name="Du C."/>
            <person name="Cheng J."/>
            <person name="Dai P."/>
            <person name="Han X."/>
            <person name="Huang E."/>
            <person name="Gao Y."/>
            <person name="Liu J."/>
            <person name="Shao H."/>
            <person name="Ye R."/>
            <person name="Li L."/>
            <person name="Wei W."/>
            <person name="Wang X."/>
            <person name="Wang C."/>
            <person name="Huo Q."/>
            <person name="Li W."/>
            <person name="Guo W."/>
            <person name="Chen H."/>
            <person name="Chen S."/>
            <person name="Zhou L."/>
            <person name="Zhou L."/>
            <person name="Ni X."/>
            <person name="Tian J."/>
            <person name="Zhou Y."/>
            <person name="Sheng Y."/>
            <person name="Liu T."/>
            <person name="Pan Y."/>
            <person name="Xia L."/>
            <person name="Li J."/>
            <person name="Zhao F."/>
            <person name="Cao W."/>
        </authorList>
    </citation>
    <scope>NUCLEOTIDE SEQUENCE</scope>
    <source>
        <strain evidence="1">Rsan-2018</strain>
        <tissue evidence="1">Larvae</tissue>
    </source>
</reference>
<gene>
    <name evidence="1" type="ORF">HPB52_020752</name>
</gene>
<dbReference type="EMBL" id="JABSTV010001247">
    <property type="protein sequence ID" value="KAH7973034.1"/>
    <property type="molecule type" value="Genomic_DNA"/>
</dbReference>
<organism evidence="1 2">
    <name type="scientific">Rhipicephalus sanguineus</name>
    <name type="common">Brown dog tick</name>
    <name type="synonym">Ixodes sanguineus</name>
    <dbReference type="NCBI Taxonomy" id="34632"/>
    <lineage>
        <taxon>Eukaryota</taxon>
        <taxon>Metazoa</taxon>
        <taxon>Ecdysozoa</taxon>
        <taxon>Arthropoda</taxon>
        <taxon>Chelicerata</taxon>
        <taxon>Arachnida</taxon>
        <taxon>Acari</taxon>
        <taxon>Parasitiformes</taxon>
        <taxon>Ixodida</taxon>
        <taxon>Ixodoidea</taxon>
        <taxon>Ixodidae</taxon>
        <taxon>Rhipicephalinae</taxon>
        <taxon>Rhipicephalus</taxon>
        <taxon>Rhipicephalus</taxon>
    </lineage>
</organism>
<dbReference type="AlphaFoldDB" id="A0A9D4T6E8"/>
<evidence type="ECO:0000313" key="2">
    <source>
        <dbReference type="Proteomes" id="UP000821837"/>
    </source>
</evidence>
<dbReference type="VEuPathDB" id="VectorBase:RSAN_058347"/>
<reference evidence="1" key="1">
    <citation type="journal article" date="2020" name="Cell">
        <title>Large-Scale Comparative Analyses of Tick Genomes Elucidate Their Genetic Diversity and Vector Capacities.</title>
        <authorList>
            <consortium name="Tick Genome and Microbiome Consortium (TIGMIC)"/>
            <person name="Jia N."/>
            <person name="Wang J."/>
            <person name="Shi W."/>
            <person name="Du L."/>
            <person name="Sun Y."/>
            <person name="Zhan W."/>
            <person name="Jiang J.F."/>
            <person name="Wang Q."/>
            <person name="Zhang B."/>
            <person name="Ji P."/>
            <person name="Bell-Sakyi L."/>
            <person name="Cui X.M."/>
            <person name="Yuan T.T."/>
            <person name="Jiang B.G."/>
            <person name="Yang W.F."/>
            <person name="Lam T.T."/>
            <person name="Chang Q.C."/>
            <person name="Ding S.J."/>
            <person name="Wang X.J."/>
            <person name="Zhu J.G."/>
            <person name="Ruan X.D."/>
            <person name="Zhao L."/>
            <person name="Wei J.T."/>
            <person name="Ye R.Z."/>
            <person name="Que T.C."/>
            <person name="Du C.H."/>
            <person name="Zhou Y.H."/>
            <person name="Cheng J.X."/>
            <person name="Dai P.F."/>
            <person name="Guo W.B."/>
            <person name="Han X.H."/>
            <person name="Huang E.J."/>
            <person name="Li L.F."/>
            <person name="Wei W."/>
            <person name="Gao Y.C."/>
            <person name="Liu J.Z."/>
            <person name="Shao H.Z."/>
            <person name="Wang X."/>
            <person name="Wang C.C."/>
            <person name="Yang T.C."/>
            <person name="Huo Q.B."/>
            <person name="Li W."/>
            <person name="Chen H.Y."/>
            <person name="Chen S.E."/>
            <person name="Zhou L.G."/>
            <person name="Ni X.B."/>
            <person name="Tian J.H."/>
            <person name="Sheng Y."/>
            <person name="Liu T."/>
            <person name="Pan Y.S."/>
            <person name="Xia L.Y."/>
            <person name="Li J."/>
            <person name="Zhao F."/>
            <person name="Cao W.C."/>
        </authorList>
    </citation>
    <scope>NUCLEOTIDE SEQUENCE</scope>
    <source>
        <strain evidence="1">Rsan-2018</strain>
    </source>
</reference>
<proteinExistence type="predicted"/>
<comment type="caution">
    <text evidence="1">The sequence shown here is derived from an EMBL/GenBank/DDBJ whole genome shotgun (WGS) entry which is preliminary data.</text>
</comment>
<dbReference type="Proteomes" id="UP000821837">
    <property type="component" value="Chromosome 11"/>
</dbReference>